<dbReference type="Pfam" id="PF06044">
    <property type="entry name" value="DpnI"/>
    <property type="match status" value="1"/>
</dbReference>
<dbReference type="EMBL" id="LCIZ01000010">
    <property type="protein sequence ID" value="KKT67378.1"/>
    <property type="molecule type" value="Genomic_DNA"/>
</dbReference>
<accession>A0A0G1J7N7</accession>
<proteinExistence type="predicted"/>
<reference evidence="1 2" key="1">
    <citation type="journal article" date="2015" name="Nature">
        <title>rRNA introns, odd ribosomes, and small enigmatic genomes across a large radiation of phyla.</title>
        <authorList>
            <person name="Brown C.T."/>
            <person name="Hug L.A."/>
            <person name="Thomas B.C."/>
            <person name="Sharon I."/>
            <person name="Castelle C.J."/>
            <person name="Singh A."/>
            <person name="Wilkins M.J."/>
            <person name="Williams K.H."/>
            <person name="Banfield J.F."/>
        </authorList>
    </citation>
    <scope>NUCLEOTIDE SEQUENCE [LARGE SCALE GENOMIC DNA]</scope>
</reference>
<dbReference type="Proteomes" id="UP000033901">
    <property type="component" value="Unassembled WGS sequence"/>
</dbReference>
<dbReference type="InterPro" id="IPR010324">
    <property type="entry name" value="DRP"/>
</dbReference>
<dbReference type="Gene3D" id="3.40.210.30">
    <property type="entry name" value="Dam replacing family, catalytic PD-(D/E)XK domain"/>
    <property type="match status" value="1"/>
</dbReference>
<name>A0A0G1J7N7_9BACT</name>
<protein>
    <submittedName>
        <fullName evidence="1">Uncharacterized protein</fullName>
    </submittedName>
</protein>
<sequence length="160" mass="18620">MISKKESGDYGERKVVELVRCPNCGKSLTLLPPNYPLFDVQCTACNFRAQVKINRTKPKNQIFGAGWEILEKVLKCGFLMPPLFVFFEWEEKDSYKHYQIRFYPFVPRRNLKPYTLSSKAQRANYKMFNYIGMNKLPFFLLIQGFTALKEGPKSIIASDV</sequence>
<evidence type="ECO:0000313" key="2">
    <source>
        <dbReference type="Proteomes" id="UP000033901"/>
    </source>
</evidence>
<dbReference type="AlphaFoldDB" id="A0A0G1J7N7"/>
<organism evidence="1 2">
    <name type="scientific">Candidatus Curtissbacteria bacterium GW2011_GWC1_44_33</name>
    <dbReference type="NCBI Taxonomy" id="1618413"/>
    <lineage>
        <taxon>Bacteria</taxon>
        <taxon>Candidatus Curtissiibacteriota</taxon>
    </lineage>
</organism>
<dbReference type="InterPro" id="IPR043025">
    <property type="entry name" value="DRP_PD-(D/E)XK_dom"/>
</dbReference>
<gene>
    <name evidence="1" type="ORF">UW61_C0010G0007</name>
</gene>
<evidence type="ECO:0000313" key="1">
    <source>
        <dbReference type="EMBL" id="KKT67378.1"/>
    </source>
</evidence>
<comment type="caution">
    <text evidence="1">The sequence shown here is derived from an EMBL/GenBank/DDBJ whole genome shotgun (WGS) entry which is preliminary data.</text>
</comment>